<name>A0A4Y2H6Y1_ARAVE</name>
<dbReference type="Proteomes" id="UP000499080">
    <property type="component" value="Unassembled WGS sequence"/>
</dbReference>
<dbReference type="OrthoDB" id="8195485at2759"/>
<organism evidence="1 2">
    <name type="scientific">Araneus ventricosus</name>
    <name type="common">Orbweaver spider</name>
    <name type="synonym">Epeira ventricosa</name>
    <dbReference type="NCBI Taxonomy" id="182803"/>
    <lineage>
        <taxon>Eukaryota</taxon>
        <taxon>Metazoa</taxon>
        <taxon>Ecdysozoa</taxon>
        <taxon>Arthropoda</taxon>
        <taxon>Chelicerata</taxon>
        <taxon>Arachnida</taxon>
        <taxon>Araneae</taxon>
        <taxon>Araneomorphae</taxon>
        <taxon>Entelegynae</taxon>
        <taxon>Araneoidea</taxon>
        <taxon>Araneidae</taxon>
        <taxon>Araneus</taxon>
    </lineage>
</organism>
<proteinExistence type="predicted"/>
<dbReference type="AlphaFoldDB" id="A0A4Y2H6Y1"/>
<protein>
    <submittedName>
        <fullName evidence="1">Uncharacterized protein</fullName>
    </submittedName>
</protein>
<evidence type="ECO:0000313" key="2">
    <source>
        <dbReference type="Proteomes" id="UP000499080"/>
    </source>
</evidence>
<keyword evidence="2" id="KW-1185">Reference proteome</keyword>
<sequence length="130" mass="14899">MPQEQFLSNDCNKGIHMAMLIVKLESEDFLIKQAMEDADHLIVISTIVAAEELKCVVLVREDIDLLIILAALNICKYFFFFKTGKGNSPNNLFLPAVLNIPQYMKNSLLFLYSFSGCNFHILKTWKEEVH</sequence>
<dbReference type="EMBL" id="BGPR01001733">
    <property type="protein sequence ID" value="GBM60666.1"/>
    <property type="molecule type" value="Genomic_DNA"/>
</dbReference>
<accession>A0A4Y2H6Y1</accession>
<reference evidence="1 2" key="1">
    <citation type="journal article" date="2019" name="Sci. Rep.">
        <title>Orb-weaving spider Araneus ventricosus genome elucidates the spidroin gene catalogue.</title>
        <authorList>
            <person name="Kono N."/>
            <person name="Nakamura H."/>
            <person name="Ohtoshi R."/>
            <person name="Moran D.A.P."/>
            <person name="Shinohara A."/>
            <person name="Yoshida Y."/>
            <person name="Fujiwara M."/>
            <person name="Mori M."/>
            <person name="Tomita M."/>
            <person name="Arakawa K."/>
        </authorList>
    </citation>
    <scope>NUCLEOTIDE SEQUENCE [LARGE SCALE GENOMIC DNA]</scope>
</reference>
<comment type="caution">
    <text evidence="1">The sequence shown here is derived from an EMBL/GenBank/DDBJ whole genome shotgun (WGS) entry which is preliminary data.</text>
</comment>
<evidence type="ECO:0000313" key="1">
    <source>
        <dbReference type="EMBL" id="GBM60666.1"/>
    </source>
</evidence>
<gene>
    <name evidence="1" type="ORF">AVEN_112284_1</name>
</gene>